<evidence type="ECO:0000259" key="15">
    <source>
        <dbReference type="Pfam" id="PF08646"/>
    </source>
</evidence>
<keyword evidence="5 11" id="KW-0863">Zinc-finger</keyword>
<evidence type="ECO:0000256" key="4">
    <source>
        <dbReference type="ARBA" id="ARBA00022723"/>
    </source>
</evidence>
<feature type="domain" description="Replication protein A OB" evidence="16">
    <location>
        <begin position="297"/>
        <end position="395"/>
    </location>
</feature>
<protein>
    <recommendedName>
        <fullName evidence="11">Replication protein A subunit</fullName>
    </recommendedName>
</protein>
<dbReference type="FunFam" id="2.40.50.140:FF:000041">
    <property type="entry name" value="Replication protein A subunit"/>
    <property type="match status" value="1"/>
</dbReference>
<dbReference type="NCBIfam" id="TIGR00617">
    <property type="entry name" value="rpa1"/>
    <property type="match status" value="1"/>
</dbReference>
<evidence type="ECO:0000259" key="13">
    <source>
        <dbReference type="Pfam" id="PF01336"/>
    </source>
</evidence>
<dbReference type="InterPro" id="IPR007199">
    <property type="entry name" value="Rep_factor-A_N"/>
</dbReference>
<dbReference type="Pfam" id="PF08646">
    <property type="entry name" value="Rep_fac-A_C"/>
    <property type="match status" value="1"/>
</dbReference>
<dbReference type="InterPro" id="IPR004591">
    <property type="entry name" value="Rfa1"/>
</dbReference>
<evidence type="ECO:0000256" key="8">
    <source>
        <dbReference type="ARBA" id="ARBA00023242"/>
    </source>
</evidence>
<dbReference type="FunFam" id="2.40.50.140:FF:000117">
    <property type="entry name" value="Replication protein A subunit"/>
    <property type="match status" value="1"/>
</dbReference>
<dbReference type="Pfam" id="PF16900">
    <property type="entry name" value="REPA_OB_2"/>
    <property type="match status" value="1"/>
</dbReference>
<dbReference type="CDD" id="cd04474">
    <property type="entry name" value="RPA1_DBD_A"/>
    <property type="match status" value="1"/>
</dbReference>
<dbReference type="Pfam" id="PF01336">
    <property type="entry name" value="tRNA_anti-codon"/>
    <property type="match status" value="1"/>
</dbReference>
<dbReference type="InterPro" id="IPR012340">
    <property type="entry name" value="NA-bd_OB-fold"/>
</dbReference>
<dbReference type="AlphaFoldDB" id="A0A1B6HZS7"/>
<evidence type="ECO:0000256" key="7">
    <source>
        <dbReference type="ARBA" id="ARBA00023125"/>
    </source>
</evidence>
<dbReference type="EMBL" id="GECU01027519">
    <property type="protein sequence ID" value="JAS80187.1"/>
    <property type="molecule type" value="Transcribed_RNA"/>
</dbReference>
<evidence type="ECO:0000259" key="14">
    <source>
        <dbReference type="Pfam" id="PF04057"/>
    </source>
</evidence>
<evidence type="ECO:0000256" key="10">
    <source>
        <dbReference type="ARBA" id="ARBA00062035"/>
    </source>
</evidence>
<organism evidence="17">
    <name type="scientific">Homalodisca liturata</name>
    <dbReference type="NCBI Taxonomy" id="320908"/>
    <lineage>
        <taxon>Eukaryota</taxon>
        <taxon>Metazoa</taxon>
        <taxon>Ecdysozoa</taxon>
        <taxon>Arthropoda</taxon>
        <taxon>Hexapoda</taxon>
        <taxon>Insecta</taxon>
        <taxon>Pterygota</taxon>
        <taxon>Neoptera</taxon>
        <taxon>Paraneoptera</taxon>
        <taxon>Hemiptera</taxon>
        <taxon>Auchenorrhyncha</taxon>
        <taxon>Membracoidea</taxon>
        <taxon>Cicadellidae</taxon>
        <taxon>Cicadellinae</taxon>
        <taxon>Proconiini</taxon>
        <taxon>Homalodisca</taxon>
    </lineage>
</organism>
<dbReference type="InterPro" id="IPR004365">
    <property type="entry name" value="NA-bd_OB_tRNA"/>
</dbReference>
<reference evidence="17" key="1">
    <citation type="submission" date="2015-11" db="EMBL/GenBank/DDBJ databases">
        <title>De novo transcriptome assembly of four potential Pierce s Disease insect vectors from Arizona vineyards.</title>
        <authorList>
            <person name="Tassone E.E."/>
        </authorList>
    </citation>
    <scope>NUCLEOTIDE SEQUENCE</scope>
</reference>
<dbReference type="GO" id="GO:0006310">
    <property type="term" value="P:DNA recombination"/>
    <property type="evidence" value="ECO:0007669"/>
    <property type="project" value="InterPro"/>
</dbReference>
<dbReference type="InterPro" id="IPR031657">
    <property type="entry name" value="REPA_OB_2"/>
</dbReference>
<accession>A0A1B6HZS7</accession>
<evidence type="ECO:0000313" key="17">
    <source>
        <dbReference type="EMBL" id="JAS80187.1"/>
    </source>
</evidence>
<keyword evidence="7 11" id="KW-0238">DNA-binding</keyword>
<comment type="function">
    <text evidence="9 11">As part of the heterotrimeric replication protein A complex (RPA/RP-A), binds and stabilizes single-stranded DNA intermediates, that form during DNA replication or upon DNA stress. It prevents their reannealing and in parallel, recruits and activates different proteins and complexes involved in DNA metabolism. Thereby, it plays an essential role both in DNA replication and the cellular response to DNA damage.</text>
</comment>
<evidence type="ECO:0000256" key="1">
    <source>
        <dbReference type="ARBA" id="ARBA00004123"/>
    </source>
</evidence>
<dbReference type="GO" id="GO:0003677">
    <property type="term" value="F:DNA binding"/>
    <property type="evidence" value="ECO:0007669"/>
    <property type="project" value="UniProtKB-KW"/>
</dbReference>
<evidence type="ECO:0000256" key="6">
    <source>
        <dbReference type="ARBA" id="ARBA00022833"/>
    </source>
</evidence>
<evidence type="ECO:0000256" key="2">
    <source>
        <dbReference type="ARBA" id="ARBA00005690"/>
    </source>
</evidence>
<feature type="region of interest" description="Disordered" evidence="12">
    <location>
        <begin position="124"/>
        <end position="172"/>
    </location>
</feature>
<keyword evidence="8 11" id="KW-0539">Nucleus</keyword>
<dbReference type="GO" id="GO:0006281">
    <property type="term" value="P:DNA repair"/>
    <property type="evidence" value="ECO:0007669"/>
    <property type="project" value="InterPro"/>
</dbReference>
<dbReference type="GO" id="GO:0008270">
    <property type="term" value="F:zinc ion binding"/>
    <property type="evidence" value="ECO:0007669"/>
    <property type="project" value="UniProtKB-KW"/>
</dbReference>
<dbReference type="CDD" id="cd04477">
    <property type="entry name" value="RPA1N"/>
    <property type="match status" value="1"/>
</dbReference>
<evidence type="ECO:0000256" key="3">
    <source>
        <dbReference type="ARBA" id="ARBA00022705"/>
    </source>
</evidence>
<dbReference type="CDD" id="cd04475">
    <property type="entry name" value="RPA1_DBD_B"/>
    <property type="match status" value="1"/>
</dbReference>
<feature type="domain" description="Replication factor A C-terminal" evidence="15">
    <location>
        <begin position="455"/>
        <end position="598"/>
    </location>
</feature>
<dbReference type="InterPro" id="IPR013955">
    <property type="entry name" value="Rep_factor-A_C"/>
</dbReference>
<feature type="domain" description="Replication factor-A protein 1 N-terminal" evidence="14">
    <location>
        <begin position="5"/>
        <end position="107"/>
    </location>
</feature>
<keyword evidence="3 11" id="KW-0235">DNA replication</keyword>
<dbReference type="Gene3D" id="2.40.50.140">
    <property type="entry name" value="Nucleic acid-binding proteins"/>
    <property type="match status" value="4"/>
</dbReference>
<dbReference type="SUPFAM" id="SSF50249">
    <property type="entry name" value="Nucleic acid-binding proteins"/>
    <property type="match status" value="4"/>
</dbReference>
<evidence type="ECO:0000256" key="9">
    <source>
        <dbReference type="ARBA" id="ARBA00058595"/>
    </source>
</evidence>
<dbReference type="GO" id="GO:0005634">
    <property type="term" value="C:nucleus"/>
    <property type="evidence" value="ECO:0007669"/>
    <property type="project" value="UniProtKB-SubCell"/>
</dbReference>
<evidence type="ECO:0000259" key="16">
    <source>
        <dbReference type="Pfam" id="PF16900"/>
    </source>
</evidence>
<evidence type="ECO:0000256" key="5">
    <source>
        <dbReference type="ARBA" id="ARBA00022771"/>
    </source>
</evidence>
<comment type="similarity">
    <text evidence="2 11">Belongs to the replication factor A protein 1 family.</text>
</comment>
<dbReference type="InterPro" id="IPR047192">
    <property type="entry name" value="Euk_RPA1_DBD_C"/>
</dbReference>
<dbReference type="FunFam" id="2.40.50.140:FF:000090">
    <property type="entry name" value="Replication protein A subunit"/>
    <property type="match status" value="1"/>
</dbReference>
<feature type="domain" description="OB" evidence="13">
    <location>
        <begin position="188"/>
        <end position="268"/>
    </location>
</feature>
<keyword evidence="6 11" id="KW-0862">Zinc</keyword>
<dbReference type="FunFam" id="2.40.50.140:FF:000064">
    <property type="entry name" value="Replication protein A subunit"/>
    <property type="match status" value="1"/>
</dbReference>
<gene>
    <name evidence="17" type="ORF">g.4409</name>
</gene>
<dbReference type="GO" id="GO:0006260">
    <property type="term" value="P:DNA replication"/>
    <property type="evidence" value="ECO:0007669"/>
    <property type="project" value="UniProtKB-KW"/>
</dbReference>
<evidence type="ECO:0000256" key="11">
    <source>
        <dbReference type="RuleBase" id="RU364130"/>
    </source>
</evidence>
<dbReference type="Pfam" id="PF04057">
    <property type="entry name" value="Rep-A_N"/>
    <property type="match status" value="1"/>
</dbReference>
<comment type="subunit">
    <text evidence="10 11">Component of the heterotrimeric canonical replication protein A complex (RPA).</text>
</comment>
<comment type="subcellular location">
    <subcellularLocation>
        <location evidence="1 11">Nucleus</location>
    </subcellularLocation>
</comment>
<dbReference type="CDD" id="cd04476">
    <property type="entry name" value="RPA1_DBD_C"/>
    <property type="match status" value="1"/>
</dbReference>
<keyword evidence="4 11" id="KW-0479">Metal-binding</keyword>
<proteinExistence type="inferred from homology"/>
<name>A0A1B6HZS7_9HEMI</name>
<dbReference type="PANTHER" id="PTHR47165">
    <property type="entry name" value="OS03G0429900 PROTEIN"/>
    <property type="match status" value="1"/>
</dbReference>
<evidence type="ECO:0000256" key="12">
    <source>
        <dbReference type="SAM" id="MobiDB-lite"/>
    </source>
</evidence>
<dbReference type="PANTHER" id="PTHR47165:SF4">
    <property type="entry name" value="OS03G0429900 PROTEIN"/>
    <property type="match status" value="1"/>
</dbReference>
<sequence>MVDQLSEGAIMTILSGGEVLNPVLQVLGSRKLTGNVNSERYRLLISDGVYCNSYAMLATQLNHMVDDNQLAEYSIIRVNRHLTSMVNNQQKKGEKRVLILLDITLLKHGSEVCMRIGNPQACDGGEKTVPNGTSAAAPTQPQYRPPTTPQNNSGYGGSRASVPSSPMGPLDTMRTHPIVGLSPYQNKWVIKARVTAKTPIRQWSNARGEGKLFSMDLTDESGEIRATAFKEQCDKFYDMIEPGKVYFFSRCQLKPANKKFSNLNNDYEMTFTSETQVVPCQSEDDSIPQLKFNFVSLQSLADTPPDTIVDIIGVCKSATDLQTLVARTTNRELKKREVTLVDHSLTAVQVTLWGTQAEEFDASIQPIVAIKGGRVSEYNGSKSVSLVSSSNMQLNPDMDESHKLRGWFDNYCQDNSITFNNISGRQTTEGGSGGKWMLFKEAKEANLGAGDKPDYFSVVATMLHIRSNNCLYKACPTEGCNKKVIDQNTGYYRCEKCNREFDNFKWRFLFSAQIADWTGAQWVNVFHDQAIEMLGITPDEVAKKQEMEGNITECFDNANFQEFVFRLRAKVETYNDESRMKMSVVTAKKPDIKDHCRRMIASIKEMAGINTDKQSSAH</sequence>